<evidence type="ECO:0008006" key="3">
    <source>
        <dbReference type="Google" id="ProtNLM"/>
    </source>
</evidence>
<dbReference type="KEGG" id="ccos:Pan44_43250"/>
<gene>
    <name evidence="1" type="ORF">Pan44_43250</name>
</gene>
<dbReference type="AlphaFoldDB" id="A0A517SJH3"/>
<proteinExistence type="predicted"/>
<keyword evidence="2" id="KW-1185">Reference proteome</keyword>
<accession>A0A517SJH3</accession>
<dbReference type="EMBL" id="CP036271">
    <property type="protein sequence ID" value="QDT56272.1"/>
    <property type="molecule type" value="Genomic_DNA"/>
</dbReference>
<evidence type="ECO:0000313" key="2">
    <source>
        <dbReference type="Proteomes" id="UP000315700"/>
    </source>
</evidence>
<sequence>MPEGWISLFEKAGIWKARVMLKGQANAVFPSGGYREIADAKKAAIGAYEQLVSHDPHG</sequence>
<dbReference type="InParanoid" id="A0A517SJH3"/>
<reference evidence="1 2" key="1">
    <citation type="submission" date="2019-02" db="EMBL/GenBank/DDBJ databases">
        <title>Deep-cultivation of Planctomycetes and their phenomic and genomic characterization uncovers novel biology.</title>
        <authorList>
            <person name="Wiegand S."/>
            <person name="Jogler M."/>
            <person name="Boedeker C."/>
            <person name="Pinto D."/>
            <person name="Vollmers J."/>
            <person name="Rivas-Marin E."/>
            <person name="Kohn T."/>
            <person name="Peeters S.H."/>
            <person name="Heuer A."/>
            <person name="Rast P."/>
            <person name="Oberbeckmann S."/>
            <person name="Bunk B."/>
            <person name="Jeske O."/>
            <person name="Meyerdierks A."/>
            <person name="Storesund J.E."/>
            <person name="Kallscheuer N."/>
            <person name="Luecker S."/>
            <person name="Lage O.M."/>
            <person name="Pohl T."/>
            <person name="Merkel B.J."/>
            <person name="Hornburger P."/>
            <person name="Mueller R.-W."/>
            <person name="Bruemmer F."/>
            <person name="Labrenz M."/>
            <person name="Spormann A.M."/>
            <person name="Op den Camp H."/>
            <person name="Overmann J."/>
            <person name="Amann R."/>
            <person name="Jetten M.S.M."/>
            <person name="Mascher T."/>
            <person name="Medema M.H."/>
            <person name="Devos D.P."/>
            <person name="Kaster A.-K."/>
            <person name="Ovreas L."/>
            <person name="Rohde M."/>
            <person name="Galperin M.Y."/>
            <person name="Jogler C."/>
        </authorList>
    </citation>
    <scope>NUCLEOTIDE SEQUENCE [LARGE SCALE GENOMIC DNA]</scope>
    <source>
        <strain evidence="1 2">Pan44</strain>
    </source>
</reference>
<dbReference type="Proteomes" id="UP000315700">
    <property type="component" value="Chromosome"/>
</dbReference>
<name>A0A517SJH3_9PLAN</name>
<protein>
    <recommendedName>
        <fullName evidence="3">DUF1508 domain-containing protein</fullName>
    </recommendedName>
</protein>
<evidence type="ECO:0000313" key="1">
    <source>
        <dbReference type="EMBL" id="QDT56272.1"/>
    </source>
</evidence>
<organism evidence="1 2">
    <name type="scientific">Caulifigura coniformis</name>
    <dbReference type="NCBI Taxonomy" id="2527983"/>
    <lineage>
        <taxon>Bacteria</taxon>
        <taxon>Pseudomonadati</taxon>
        <taxon>Planctomycetota</taxon>
        <taxon>Planctomycetia</taxon>
        <taxon>Planctomycetales</taxon>
        <taxon>Planctomycetaceae</taxon>
        <taxon>Caulifigura</taxon>
    </lineage>
</organism>